<accession>X0Z6B9</accession>
<sequence length="157" mass="18236">FAAVNSVAMSPGTKVLNRYVGTWKSHIVFQPAAWSPRKEEVTDTTKVEWILKDQFQMITRQSDKHEMLEIQRYDGESKKFHRWNFDANGGTSFWIGSWDNKSMTMTWEYVDFGMGVKGKMVDKFIADGEYQTTLVMEDSSGRLLFLDTHTTLTRMDK</sequence>
<gene>
    <name evidence="1" type="ORF">S01H1_83302</name>
</gene>
<feature type="non-terminal residue" evidence="1">
    <location>
        <position position="1"/>
    </location>
</feature>
<dbReference type="EMBL" id="BARS01056608">
    <property type="protein sequence ID" value="GAG44116.1"/>
    <property type="molecule type" value="Genomic_DNA"/>
</dbReference>
<organism evidence="1">
    <name type="scientific">marine sediment metagenome</name>
    <dbReference type="NCBI Taxonomy" id="412755"/>
    <lineage>
        <taxon>unclassified sequences</taxon>
        <taxon>metagenomes</taxon>
        <taxon>ecological metagenomes</taxon>
    </lineage>
</organism>
<reference evidence="1" key="1">
    <citation type="journal article" date="2014" name="Front. Microbiol.">
        <title>High frequency of phylogenetically diverse reductive dehalogenase-homologous genes in deep subseafloor sedimentary metagenomes.</title>
        <authorList>
            <person name="Kawai M."/>
            <person name="Futagami T."/>
            <person name="Toyoda A."/>
            <person name="Takaki Y."/>
            <person name="Nishi S."/>
            <person name="Hori S."/>
            <person name="Arai W."/>
            <person name="Tsubouchi T."/>
            <person name="Morono Y."/>
            <person name="Uchiyama I."/>
            <person name="Ito T."/>
            <person name="Fujiyama A."/>
            <person name="Inagaki F."/>
            <person name="Takami H."/>
        </authorList>
    </citation>
    <scope>NUCLEOTIDE SEQUENCE</scope>
    <source>
        <strain evidence="1">Expedition CK06-06</strain>
    </source>
</reference>
<evidence type="ECO:0008006" key="2">
    <source>
        <dbReference type="Google" id="ProtNLM"/>
    </source>
</evidence>
<comment type="caution">
    <text evidence="1">The sequence shown here is derived from an EMBL/GenBank/DDBJ whole genome shotgun (WGS) entry which is preliminary data.</text>
</comment>
<proteinExistence type="predicted"/>
<dbReference type="AlphaFoldDB" id="X0Z6B9"/>
<protein>
    <recommendedName>
        <fullName evidence="2">DUF1579 domain-containing protein</fullName>
    </recommendedName>
</protein>
<evidence type="ECO:0000313" key="1">
    <source>
        <dbReference type="EMBL" id="GAG44116.1"/>
    </source>
</evidence>
<name>X0Z6B9_9ZZZZ</name>